<evidence type="ECO:0000256" key="4">
    <source>
        <dbReference type="ARBA" id="ARBA00022989"/>
    </source>
</evidence>
<evidence type="ECO:0000256" key="3">
    <source>
        <dbReference type="ARBA" id="ARBA00022692"/>
    </source>
</evidence>
<keyword evidence="4 6" id="KW-1133">Transmembrane helix</keyword>
<feature type="transmembrane region" description="Helical" evidence="6">
    <location>
        <begin position="9"/>
        <end position="26"/>
    </location>
</feature>
<dbReference type="Proteomes" id="UP000231183">
    <property type="component" value="Unassembled WGS sequence"/>
</dbReference>
<comment type="subcellular location">
    <subcellularLocation>
        <location evidence="1">Membrane</location>
        <topology evidence="1">Multi-pass membrane protein</topology>
    </subcellularLocation>
</comment>
<proteinExistence type="inferred from homology"/>
<dbReference type="GO" id="GO:0016020">
    <property type="term" value="C:membrane"/>
    <property type="evidence" value="ECO:0007669"/>
    <property type="project" value="UniProtKB-SubCell"/>
</dbReference>
<name>A0A2M6W490_9BACT</name>
<dbReference type="PANTHER" id="PTHR21716:SF4">
    <property type="entry name" value="TRANSMEMBRANE PROTEIN 245"/>
    <property type="match status" value="1"/>
</dbReference>
<keyword evidence="3 6" id="KW-0812">Transmembrane</keyword>
<reference evidence="8" key="1">
    <citation type="submission" date="2017-09" db="EMBL/GenBank/DDBJ databases">
        <title>Depth-based differentiation of microbial function through sediment-hosted aquifers and enrichment of novel symbionts in the deep terrestrial subsurface.</title>
        <authorList>
            <person name="Probst A.J."/>
            <person name="Ladd B."/>
            <person name="Jarett J.K."/>
            <person name="Geller-Mcgrath D.E."/>
            <person name="Sieber C.M.K."/>
            <person name="Emerson J.B."/>
            <person name="Anantharaman K."/>
            <person name="Thomas B.C."/>
            <person name="Malmstrom R."/>
            <person name="Stieglmeier M."/>
            <person name="Klingl A."/>
            <person name="Woyke T."/>
            <person name="Ryan C.M."/>
            <person name="Banfield J.F."/>
        </authorList>
    </citation>
    <scope>NUCLEOTIDE SEQUENCE [LARGE SCALE GENOMIC DNA]</scope>
</reference>
<comment type="caution">
    <text evidence="7">The sequence shown here is derived from an EMBL/GenBank/DDBJ whole genome shotgun (WGS) entry which is preliminary data.</text>
</comment>
<sequence length="350" mass="39640">MDFAKLRDTLFFGLLVLVTLLFFYLIKPFAMPIFWAAVIASIFYPLYKILKKYLKLERVSIILTMVLVFVIIIIPAVFISSLLIRESINLYTAIDSNRSQIHTNITQTLYWLQNNSLTKDLNFNESFWLDKFSEVTKIVSSYIFTSLRQLTQDSLLFFAMFLITFYTLYYFLRDGEKMLKKLMYLSPLGDKNEEMLYKKFTSTARAAIKGTLIVGLIQGTLGGILFAVAGIQSALIWGVIMVLASIIPAMGTSVVWLPAGIIMIIVGDVWQGILILTFGAIVISTIDNFVRPILIGKDTQMHPLIILFSTLGGIIIFGISGFVIGPIIAALLFSLWEMYSHHYRRELGNN</sequence>
<keyword evidence="5 6" id="KW-0472">Membrane</keyword>
<evidence type="ECO:0000256" key="2">
    <source>
        <dbReference type="ARBA" id="ARBA00009773"/>
    </source>
</evidence>
<feature type="transmembrane region" description="Helical" evidence="6">
    <location>
        <begin position="306"/>
        <end position="336"/>
    </location>
</feature>
<feature type="transmembrane region" description="Helical" evidence="6">
    <location>
        <begin position="62"/>
        <end position="84"/>
    </location>
</feature>
<feature type="transmembrane region" description="Helical" evidence="6">
    <location>
        <begin position="235"/>
        <end position="257"/>
    </location>
</feature>
<feature type="transmembrane region" description="Helical" evidence="6">
    <location>
        <begin position="269"/>
        <end position="286"/>
    </location>
</feature>
<evidence type="ECO:0000256" key="1">
    <source>
        <dbReference type="ARBA" id="ARBA00004141"/>
    </source>
</evidence>
<evidence type="ECO:0000256" key="6">
    <source>
        <dbReference type="SAM" id="Phobius"/>
    </source>
</evidence>
<evidence type="ECO:0000313" key="7">
    <source>
        <dbReference type="EMBL" id="PIT87540.1"/>
    </source>
</evidence>
<dbReference type="AlphaFoldDB" id="A0A2M6W490"/>
<protein>
    <recommendedName>
        <fullName evidence="9">AI-2E family transporter</fullName>
    </recommendedName>
</protein>
<evidence type="ECO:0000313" key="8">
    <source>
        <dbReference type="Proteomes" id="UP000231183"/>
    </source>
</evidence>
<evidence type="ECO:0008006" key="9">
    <source>
        <dbReference type="Google" id="ProtNLM"/>
    </source>
</evidence>
<dbReference type="Pfam" id="PF01594">
    <property type="entry name" value="AI-2E_transport"/>
    <property type="match status" value="1"/>
</dbReference>
<gene>
    <name evidence="7" type="ORF">COU31_02265</name>
</gene>
<accession>A0A2M6W490</accession>
<dbReference type="InterPro" id="IPR002549">
    <property type="entry name" value="AI-2E-like"/>
</dbReference>
<feature type="transmembrane region" description="Helical" evidence="6">
    <location>
        <begin position="32"/>
        <end position="50"/>
    </location>
</feature>
<dbReference type="PANTHER" id="PTHR21716">
    <property type="entry name" value="TRANSMEMBRANE PROTEIN"/>
    <property type="match status" value="1"/>
</dbReference>
<organism evidence="7 8">
    <name type="scientific">Candidatus Magasanikbacteria bacterium CG10_big_fil_rev_8_21_14_0_10_40_10</name>
    <dbReference type="NCBI Taxonomy" id="1974648"/>
    <lineage>
        <taxon>Bacteria</taxon>
        <taxon>Candidatus Magasanikiibacteriota</taxon>
    </lineage>
</organism>
<evidence type="ECO:0000256" key="5">
    <source>
        <dbReference type="ARBA" id="ARBA00023136"/>
    </source>
</evidence>
<comment type="similarity">
    <text evidence="2">Belongs to the autoinducer-2 exporter (AI-2E) (TC 2.A.86) family.</text>
</comment>
<feature type="transmembrane region" description="Helical" evidence="6">
    <location>
        <begin position="154"/>
        <end position="172"/>
    </location>
</feature>
<dbReference type="EMBL" id="PFBX01000022">
    <property type="protein sequence ID" value="PIT87540.1"/>
    <property type="molecule type" value="Genomic_DNA"/>
</dbReference>
<feature type="transmembrane region" description="Helical" evidence="6">
    <location>
        <begin position="206"/>
        <end position="229"/>
    </location>
</feature>